<feature type="domain" description="Mycothiol-dependent maleylpyruvate isomerase metal-binding" evidence="2">
    <location>
        <begin position="24"/>
        <end position="126"/>
    </location>
</feature>
<evidence type="ECO:0000313" key="3">
    <source>
        <dbReference type="EMBL" id="VAV99495.1"/>
    </source>
</evidence>
<protein>
    <recommendedName>
        <fullName evidence="4">Mycothiol-dependent maleylpyruvate isomerase metal-binding domain-containing protein</fullName>
    </recommendedName>
</protein>
<dbReference type="PANTHER" id="PTHR40758">
    <property type="entry name" value="CONSERVED PROTEIN"/>
    <property type="match status" value="1"/>
</dbReference>
<evidence type="ECO:0008006" key="4">
    <source>
        <dbReference type="Google" id="ProtNLM"/>
    </source>
</evidence>
<dbReference type="Gene3D" id="1.20.120.450">
    <property type="entry name" value="dinb family like domain"/>
    <property type="match status" value="1"/>
</dbReference>
<evidence type="ECO:0000259" key="1">
    <source>
        <dbReference type="Pfam" id="PF07398"/>
    </source>
</evidence>
<dbReference type="Pfam" id="PF11716">
    <property type="entry name" value="MDMPI_N"/>
    <property type="match status" value="1"/>
</dbReference>
<organism evidence="3">
    <name type="scientific">hydrothermal vent metagenome</name>
    <dbReference type="NCBI Taxonomy" id="652676"/>
    <lineage>
        <taxon>unclassified sequences</taxon>
        <taxon>metagenomes</taxon>
        <taxon>ecological metagenomes</taxon>
    </lineage>
</organism>
<dbReference type="InterPro" id="IPR010872">
    <property type="entry name" value="MDMPI_C-term_domain"/>
</dbReference>
<dbReference type="SUPFAM" id="SSF109854">
    <property type="entry name" value="DinB/YfiT-like putative metalloenzymes"/>
    <property type="match status" value="1"/>
</dbReference>
<name>A0A3B0SXL2_9ZZZZ</name>
<feature type="domain" description="MDMPI C-terminal" evidence="1">
    <location>
        <begin position="139"/>
        <end position="246"/>
    </location>
</feature>
<dbReference type="GO" id="GO:0005886">
    <property type="term" value="C:plasma membrane"/>
    <property type="evidence" value="ECO:0007669"/>
    <property type="project" value="TreeGrafter"/>
</dbReference>
<accession>A0A3B0SXL2</accession>
<dbReference type="NCBIfam" id="TIGR03083">
    <property type="entry name" value="maleylpyruvate isomerase family mycothiol-dependent enzyme"/>
    <property type="match status" value="1"/>
</dbReference>
<dbReference type="InterPro" id="IPR024344">
    <property type="entry name" value="MDMPI_metal-binding"/>
</dbReference>
<gene>
    <name evidence="3" type="ORF">MNBD_ACTINO02-461</name>
</gene>
<sequence length="257" mass="28108">MDWNTYLDAIATDTKRLHDIALSNPDLDLETCPGWTVTDVVAHLGRIHRRTLDLVNEGLTDRFPDPVDAPERDVVAWAGAAARDMVSALAGIDPTTPLYTWHTSNQTAGFWMRRMAHETAIHRLDAEIAVGDIVPFEREFAADCVAEVLEVLLTGCPPWGTWIPFDKVVYLACTDVEASWMLELGAFEGTSPTSGRHYEELPGMEFVTGVDDPDVVITGSAYSLASWIWGRGSLATLDIDGDLAVAMLFRSAAADAT</sequence>
<dbReference type="PANTHER" id="PTHR40758:SF1">
    <property type="entry name" value="CONSERVED PROTEIN"/>
    <property type="match status" value="1"/>
</dbReference>
<proteinExistence type="predicted"/>
<dbReference type="InterPro" id="IPR017517">
    <property type="entry name" value="Maleyloyr_isom"/>
</dbReference>
<dbReference type="Pfam" id="PF07398">
    <property type="entry name" value="MDMPI_C"/>
    <property type="match status" value="1"/>
</dbReference>
<dbReference type="EMBL" id="UOEK01000164">
    <property type="protein sequence ID" value="VAV99495.1"/>
    <property type="molecule type" value="Genomic_DNA"/>
</dbReference>
<evidence type="ECO:0000259" key="2">
    <source>
        <dbReference type="Pfam" id="PF11716"/>
    </source>
</evidence>
<dbReference type="AlphaFoldDB" id="A0A3B0SXL2"/>
<dbReference type="InterPro" id="IPR034660">
    <property type="entry name" value="DinB/YfiT-like"/>
</dbReference>
<reference evidence="3" key="1">
    <citation type="submission" date="2018-06" db="EMBL/GenBank/DDBJ databases">
        <authorList>
            <person name="Zhirakovskaya E."/>
        </authorList>
    </citation>
    <scope>NUCLEOTIDE SEQUENCE</scope>
</reference>
<dbReference type="GO" id="GO:0046872">
    <property type="term" value="F:metal ion binding"/>
    <property type="evidence" value="ECO:0007669"/>
    <property type="project" value="InterPro"/>
</dbReference>